<dbReference type="EMBL" id="UOFR01000015">
    <property type="protein sequence ID" value="VAW92469.1"/>
    <property type="molecule type" value="Genomic_DNA"/>
</dbReference>
<feature type="domain" description="HDOD" evidence="1">
    <location>
        <begin position="2"/>
        <end position="72"/>
    </location>
</feature>
<name>A0A3B1A2S6_9ZZZZ</name>
<dbReference type="InterPro" id="IPR013976">
    <property type="entry name" value="HDOD"/>
</dbReference>
<dbReference type="SUPFAM" id="SSF55781">
    <property type="entry name" value="GAF domain-like"/>
    <property type="match status" value="1"/>
</dbReference>
<dbReference type="Gene3D" id="3.30.450.40">
    <property type="match status" value="1"/>
</dbReference>
<evidence type="ECO:0000259" key="1">
    <source>
        <dbReference type="Pfam" id="PF08668"/>
    </source>
</evidence>
<evidence type="ECO:0000313" key="2">
    <source>
        <dbReference type="EMBL" id="VAW92469.1"/>
    </source>
</evidence>
<gene>
    <name evidence="2" type="ORF">MNBD_GAMMA21-511</name>
</gene>
<reference evidence="2" key="1">
    <citation type="submission" date="2018-06" db="EMBL/GenBank/DDBJ databases">
        <authorList>
            <person name="Zhirakovskaya E."/>
        </authorList>
    </citation>
    <scope>NUCLEOTIDE SEQUENCE</scope>
</reference>
<proteinExistence type="predicted"/>
<accession>A0A3B1A2S6</accession>
<dbReference type="Gene3D" id="1.10.3210.10">
    <property type="entry name" value="Hypothetical protein af1432"/>
    <property type="match status" value="1"/>
</dbReference>
<dbReference type="AlphaFoldDB" id="A0A3B1A2S6"/>
<protein>
    <recommendedName>
        <fullName evidence="1">HDOD domain-containing protein</fullName>
    </recommendedName>
</protein>
<feature type="non-terminal residue" evidence="2">
    <location>
        <position position="1"/>
    </location>
</feature>
<dbReference type="Pfam" id="PF08668">
    <property type="entry name" value="HDOD"/>
    <property type="match status" value="1"/>
</dbReference>
<sequence>VFAATQLHYLGEMILAIHAPDQLLAAFTLRREKNISSEEAQYLSLGFTLDQLSLAIAKAWQLPLLVQEALQSENASNPRGFSIMMAVQLSRIATIDWYSEKMMGIYKHVSELLNITMADISRQSHKIAIEIAQANQYKGVLQAAALLPRLKNIEASSQVKQTIAKDYQADICLMPQVSVLRTTMEKLRNAVKSRQDKSKLLNICLQGLHDGIGLNRVVFASLDADKNHLIATASIGSDNDPVFNQFSIHLHDKDIFRMLLQKSQAICINDSNRKKFWALVPEEFQKLIGTNSFVAMSIFLNNVPVGIMYADRHTSSCQVDDSSYQYFKKLCRSYSDAVVMMQQLH</sequence>
<dbReference type="InterPro" id="IPR029016">
    <property type="entry name" value="GAF-like_dom_sf"/>
</dbReference>
<dbReference type="SUPFAM" id="SSF109604">
    <property type="entry name" value="HD-domain/PDEase-like"/>
    <property type="match status" value="1"/>
</dbReference>
<organism evidence="2">
    <name type="scientific">hydrothermal vent metagenome</name>
    <dbReference type="NCBI Taxonomy" id="652676"/>
    <lineage>
        <taxon>unclassified sequences</taxon>
        <taxon>metagenomes</taxon>
        <taxon>ecological metagenomes</taxon>
    </lineage>
</organism>